<evidence type="ECO:0000313" key="5">
    <source>
        <dbReference type="Proteomes" id="UP000038040"/>
    </source>
</evidence>
<dbReference type="PANTHER" id="PTHR21724:SF109">
    <property type="entry name" value="SHKT DOMAIN-CONTAINING PROTEIN"/>
    <property type="match status" value="1"/>
</dbReference>
<dbReference type="PROSITE" id="PS51670">
    <property type="entry name" value="SHKT"/>
    <property type="match status" value="1"/>
</dbReference>
<gene>
    <name evidence="4" type="ORF">DME_LOCUS3909</name>
</gene>
<reference evidence="4 6" key="2">
    <citation type="submission" date="2018-11" db="EMBL/GenBank/DDBJ databases">
        <authorList>
            <consortium name="Pathogen Informatics"/>
        </authorList>
    </citation>
    <scope>NUCLEOTIDE SEQUENCE [LARGE SCALE GENOMIC DNA]</scope>
</reference>
<dbReference type="Pfam" id="PF01549">
    <property type="entry name" value="ShK"/>
    <property type="match status" value="2"/>
</dbReference>
<keyword evidence="2" id="KW-0732">Signal</keyword>
<evidence type="ECO:0000259" key="3">
    <source>
        <dbReference type="PROSITE" id="PS51670"/>
    </source>
</evidence>
<dbReference type="OrthoDB" id="5836328at2759"/>
<dbReference type="EMBL" id="UYYG01000215">
    <property type="protein sequence ID" value="VDN53936.1"/>
    <property type="molecule type" value="Genomic_DNA"/>
</dbReference>
<name>A0A0N4UQY9_DRAME</name>
<evidence type="ECO:0000256" key="1">
    <source>
        <dbReference type="PROSITE-ProRule" id="PRU01005"/>
    </source>
</evidence>
<dbReference type="InterPro" id="IPR003582">
    <property type="entry name" value="ShKT_dom"/>
</dbReference>
<dbReference type="Proteomes" id="UP000038040">
    <property type="component" value="Unplaced"/>
</dbReference>
<protein>
    <submittedName>
        <fullName evidence="7">ShKT domain-containing protein</fullName>
    </submittedName>
</protein>
<comment type="caution">
    <text evidence="1">Lacks conserved residue(s) required for the propagation of feature annotation.</text>
</comment>
<organism evidence="5 7">
    <name type="scientific">Dracunculus medinensis</name>
    <name type="common">Guinea worm</name>
    <dbReference type="NCBI Taxonomy" id="318479"/>
    <lineage>
        <taxon>Eukaryota</taxon>
        <taxon>Metazoa</taxon>
        <taxon>Ecdysozoa</taxon>
        <taxon>Nematoda</taxon>
        <taxon>Chromadorea</taxon>
        <taxon>Rhabditida</taxon>
        <taxon>Spirurina</taxon>
        <taxon>Dracunculoidea</taxon>
        <taxon>Dracunculidae</taxon>
        <taxon>Dracunculus</taxon>
    </lineage>
</organism>
<proteinExistence type="predicted"/>
<keyword evidence="6" id="KW-1185">Reference proteome</keyword>
<evidence type="ECO:0000313" key="6">
    <source>
        <dbReference type="Proteomes" id="UP000274756"/>
    </source>
</evidence>
<sequence>MYFLTLMILTILSQIELLFGAANADGPCQTGAIGELCENEEKNEGCNLVFPDAPVVNNNKVSDNCPLYPLLAEKCRKRCLSCCLQPEYACSDNPAVLPFTCVEAKNKNLCKTTNPAMKALIEKGCPQTCGLCATNNCTDMDPLYCSTNYVKCDDANTKAFMAEYCKKTCRTCG</sequence>
<dbReference type="Proteomes" id="UP000274756">
    <property type="component" value="Unassembled WGS sequence"/>
</dbReference>
<accession>A0A0N4UQY9</accession>
<reference evidence="7" key="1">
    <citation type="submission" date="2017-02" db="UniProtKB">
        <authorList>
            <consortium name="WormBaseParasite"/>
        </authorList>
    </citation>
    <scope>IDENTIFICATION</scope>
</reference>
<evidence type="ECO:0000313" key="4">
    <source>
        <dbReference type="EMBL" id="VDN53936.1"/>
    </source>
</evidence>
<evidence type="ECO:0000313" key="7">
    <source>
        <dbReference type="WBParaSite" id="DME_0001045501-mRNA-1"/>
    </source>
</evidence>
<feature type="domain" description="ShKT" evidence="3">
    <location>
        <begin position="137"/>
        <end position="172"/>
    </location>
</feature>
<evidence type="ECO:0000256" key="2">
    <source>
        <dbReference type="SAM" id="SignalP"/>
    </source>
</evidence>
<feature type="signal peptide" evidence="2">
    <location>
        <begin position="1"/>
        <end position="24"/>
    </location>
</feature>
<dbReference type="Gene3D" id="1.10.10.1940">
    <property type="match status" value="1"/>
</dbReference>
<dbReference type="PANTHER" id="PTHR21724">
    <property type="entry name" value="SHKT DOMAIN-CONTAINING PROTEIN"/>
    <property type="match status" value="1"/>
</dbReference>
<feature type="chain" id="PRO_5041041708" evidence="2">
    <location>
        <begin position="25"/>
        <end position="173"/>
    </location>
</feature>
<dbReference type="STRING" id="318479.A0A0N4UQY9"/>
<dbReference type="AlphaFoldDB" id="A0A0N4UQY9"/>
<dbReference type="SMART" id="SM00254">
    <property type="entry name" value="ShKT"/>
    <property type="match status" value="2"/>
</dbReference>
<dbReference type="WBParaSite" id="DME_0001045501-mRNA-1">
    <property type="protein sequence ID" value="DME_0001045501-mRNA-1"/>
    <property type="gene ID" value="DME_0001045501"/>
</dbReference>